<protein>
    <submittedName>
        <fullName evidence="2">Uncharacterized protein</fullName>
    </submittedName>
</protein>
<comment type="caution">
    <text evidence="2">The sequence shown here is derived from an EMBL/GenBank/DDBJ whole genome shotgun (WGS) entry which is preliminary data.</text>
</comment>
<organism evidence="2 3">
    <name type="scientific">Albidovulum denitrificans</name>
    <dbReference type="NCBI Taxonomy" id="404881"/>
    <lineage>
        <taxon>Bacteria</taxon>
        <taxon>Pseudomonadati</taxon>
        <taxon>Pseudomonadota</taxon>
        <taxon>Alphaproteobacteria</taxon>
        <taxon>Rhodobacterales</taxon>
        <taxon>Paracoccaceae</taxon>
        <taxon>Albidovulum</taxon>
    </lineage>
</organism>
<keyword evidence="3" id="KW-1185">Reference proteome</keyword>
<feature type="chain" id="PRO_5015535551" evidence="1">
    <location>
        <begin position="25"/>
        <end position="199"/>
    </location>
</feature>
<reference evidence="2 3" key="1">
    <citation type="submission" date="2018-02" db="EMBL/GenBank/DDBJ databases">
        <title>Genomic Encyclopedia of Archaeal and Bacterial Type Strains, Phase II (KMG-II): from individual species to whole genera.</title>
        <authorList>
            <person name="Goeker M."/>
        </authorList>
    </citation>
    <scope>NUCLEOTIDE SEQUENCE [LARGE SCALE GENOMIC DNA]</scope>
    <source>
        <strain evidence="2 3">DSM 18921</strain>
    </source>
</reference>
<accession>A0A2S8S9D2</accession>
<name>A0A2S8S9D2_9RHOB</name>
<dbReference type="EMBL" id="PVEP01000002">
    <property type="protein sequence ID" value="PQV57437.1"/>
    <property type="molecule type" value="Genomic_DNA"/>
</dbReference>
<evidence type="ECO:0000256" key="1">
    <source>
        <dbReference type="SAM" id="SignalP"/>
    </source>
</evidence>
<dbReference type="Proteomes" id="UP000238338">
    <property type="component" value="Unassembled WGS sequence"/>
</dbReference>
<feature type="signal peptide" evidence="1">
    <location>
        <begin position="1"/>
        <end position="24"/>
    </location>
</feature>
<gene>
    <name evidence="2" type="ORF">LX70_01241</name>
</gene>
<keyword evidence="1" id="KW-0732">Signal</keyword>
<dbReference type="RefSeq" id="WP_146111554.1">
    <property type="nucleotide sequence ID" value="NZ_PVEP01000002.1"/>
</dbReference>
<evidence type="ECO:0000313" key="3">
    <source>
        <dbReference type="Proteomes" id="UP000238338"/>
    </source>
</evidence>
<evidence type="ECO:0000313" key="2">
    <source>
        <dbReference type="EMBL" id="PQV57437.1"/>
    </source>
</evidence>
<proteinExistence type="predicted"/>
<dbReference type="OrthoDB" id="7868254at2"/>
<sequence>MHTLARTTLLAAMALAPMSAPAVARAKADYARQCQIEVKPKGYYSYDSSAGIPVVRPAEGGTAEEAARLNACIQARAAGRTAPASAATPVQEYGAQAPTYTKRQRGAAALSGGAGYHGSYLEGGTGQGASLTAPEGQRKTWWQRVFGGVGGRGVSLPAGYPLMPGDEALWNSLTVAQQERARRFLEDGSTIRSSLKPDY</sequence>
<dbReference type="AlphaFoldDB" id="A0A2S8S9D2"/>